<keyword evidence="4 6" id="KW-0472">Membrane</keyword>
<reference evidence="9" key="1">
    <citation type="journal article" date="2023" name="Insect Mol. Biol.">
        <title>Genome sequencing provides insights into the evolution of gene families encoding plant cell wall-degrading enzymes in longhorned beetles.</title>
        <authorList>
            <person name="Shin N.R."/>
            <person name="Okamura Y."/>
            <person name="Kirsch R."/>
            <person name="Pauchet Y."/>
        </authorList>
    </citation>
    <scope>NUCLEOTIDE SEQUENCE</scope>
    <source>
        <strain evidence="9">RBIC_L_NR</strain>
    </source>
</reference>
<dbReference type="PANTHER" id="PTHR48021">
    <property type="match status" value="1"/>
</dbReference>
<feature type="transmembrane region" description="Helical" evidence="6">
    <location>
        <begin position="139"/>
        <end position="161"/>
    </location>
</feature>
<feature type="transmembrane region" description="Helical" evidence="6">
    <location>
        <begin position="271"/>
        <end position="291"/>
    </location>
</feature>
<dbReference type="EMBL" id="JANEYF010005738">
    <property type="protein sequence ID" value="KAJ8927055.1"/>
    <property type="molecule type" value="Genomic_DNA"/>
</dbReference>
<keyword evidence="10" id="KW-1185">Reference proteome</keyword>
<feature type="transmembrane region" description="Helical" evidence="6">
    <location>
        <begin position="375"/>
        <end position="394"/>
    </location>
</feature>
<feature type="transmembrane region" description="Helical" evidence="6">
    <location>
        <begin position="342"/>
        <end position="363"/>
    </location>
</feature>
<keyword evidence="7" id="KW-0732">Signal</keyword>
<dbReference type="InterPro" id="IPR050549">
    <property type="entry name" value="MFS_Trehalose_Transporter"/>
</dbReference>
<evidence type="ECO:0000259" key="8">
    <source>
        <dbReference type="PROSITE" id="PS50850"/>
    </source>
</evidence>
<evidence type="ECO:0000256" key="6">
    <source>
        <dbReference type="SAM" id="Phobius"/>
    </source>
</evidence>
<dbReference type="InterPro" id="IPR005829">
    <property type="entry name" value="Sugar_transporter_CS"/>
</dbReference>
<feature type="transmembrane region" description="Helical" evidence="6">
    <location>
        <begin position="232"/>
        <end position="259"/>
    </location>
</feature>
<sequence>MALIVLFQVILGLLTNFSSIAPSMSLGFSAVAIPTLKNTLNADQVSWFAGMASLATPFGCFFSGPIADRFGRRTAIFAINITGFIGWMIIAMAYYVKKYQYALLLLGRLLTGLSTGLCSAPATIYMAEVSSSNLRGDSWGTISLITATLPCFGMFFALYLVPESPSWLVSKNRLQEAKTNMCKIFGSTTYPSQVESELDSLIKTKGVKNITVKKSVLQQFIRKIKYLLKPQCLRPFGLVLTYFFFQQFSGTFVIVFYAIDIVKGAGITLDPYLTIVIIGLIRMVTSVVLSIISKRFGRRPLSIISGTGMTICMLMLAVYILLDGQGQILPQFQGTLTYLPLTLLILYFFTSTLGFLPLPFALAAEVFPTKIRGTATGLLSGCGYMFNFITVKVYPDMFDKMGSHGVFFFYGGVALVGTLFIICFLPETKGKSLQEIQEYFGDRQKKSDREEEE</sequence>
<dbReference type="InterPro" id="IPR005828">
    <property type="entry name" value="MFS_sugar_transport-like"/>
</dbReference>
<proteinExistence type="predicted"/>
<comment type="caution">
    <text evidence="9">The sequence shown here is derived from an EMBL/GenBank/DDBJ whole genome shotgun (WGS) entry which is preliminary data.</text>
</comment>
<dbReference type="GO" id="GO:0022857">
    <property type="term" value="F:transmembrane transporter activity"/>
    <property type="evidence" value="ECO:0007669"/>
    <property type="project" value="InterPro"/>
</dbReference>
<dbReference type="PRINTS" id="PR00171">
    <property type="entry name" value="SUGRTRNSPORT"/>
</dbReference>
<evidence type="ECO:0000256" key="7">
    <source>
        <dbReference type="SAM" id="SignalP"/>
    </source>
</evidence>
<dbReference type="GO" id="GO:0016020">
    <property type="term" value="C:membrane"/>
    <property type="evidence" value="ECO:0007669"/>
    <property type="project" value="UniProtKB-SubCell"/>
</dbReference>
<evidence type="ECO:0000256" key="3">
    <source>
        <dbReference type="ARBA" id="ARBA00022989"/>
    </source>
</evidence>
<comment type="subcellular location">
    <subcellularLocation>
        <location evidence="1">Membrane</location>
        <topology evidence="1">Multi-pass membrane protein</topology>
    </subcellularLocation>
</comment>
<organism evidence="9 10">
    <name type="scientific">Rhamnusium bicolor</name>
    <dbReference type="NCBI Taxonomy" id="1586634"/>
    <lineage>
        <taxon>Eukaryota</taxon>
        <taxon>Metazoa</taxon>
        <taxon>Ecdysozoa</taxon>
        <taxon>Arthropoda</taxon>
        <taxon>Hexapoda</taxon>
        <taxon>Insecta</taxon>
        <taxon>Pterygota</taxon>
        <taxon>Neoptera</taxon>
        <taxon>Endopterygota</taxon>
        <taxon>Coleoptera</taxon>
        <taxon>Polyphaga</taxon>
        <taxon>Cucujiformia</taxon>
        <taxon>Chrysomeloidea</taxon>
        <taxon>Cerambycidae</taxon>
        <taxon>Lepturinae</taxon>
        <taxon>Rhagiini</taxon>
        <taxon>Rhamnusium</taxon>
    </lineage>
</organism>
<keyword evidence="2 6" id="KW-0812">Transmembrane</keyword>
<feature type="domain" description="Major facilitator superfamily (MFS) profile" evidence="8">
    <location>
        <begin position="1"/>
        <end position="429"/>
    </location>
</feature>
<dbReference type="AlphaFoldDB" id="A0AAV8WJW8"/>
<gene>
    <name evidence="9" type="ORF">NQ314_020523</name>
</gene>
<evidence type="ECO:0000313" key="9">
    <source>
        <dbReference type="EMBL" id="KAJ8927055.1"/>
    </source>
</evidence>
<feature type="chain" id="PRO_5043888669" description="Major facilitator superfamily (MFS) profile domain-containing protein" evidence="7">
    <location>
        <begin position="21"/>
        <end position="453"/>
    </location>
</feature>
<feature type="transmembrane region" description="Helical" evidence="6">
    <location>
        <begin position="74"/>
        <end position="96"/>
    </location>
</feature>
<name>A0AAV8WJW8_9CUCU</name>
<feature type="transmembrane region" description="Helical" evidence="6">
    <location>
        <begin position="303"/>
        <end position="322"/>
    </location>
</feature>
<feature type="transmembrane region" description="Helical" evidence="6">
    <location>
        <begin position="406"/>
        <end position="425"/>
    </location>
</feature>
<feature type="signal peptide" evidence="7">
    <location>
        <begin position="1"/>
        <end position="20"/>
    </location>
</feature>
<evidence type="ECO:0000313" key="10">
    <source>
        <dbReference type="Proteomes" id="UP001162156"/>
    </source>
</evidence>
<evidence type="ECO:0000256" key="1">
    <source>
        <dbReference type="ARBA" id="ARBA00004141"/>
    </source>
</evidence>
<dbReference type="PROSITE" id="PS00216">
    <property type="entry name" value="SUGAR_TRANSPORT_1"/>
    <property type="match status" value="1"/>
</dbReference>
<feature type="transmembrane region" description="Helical" evidence="6">
    <location>
        <begin position="48"/>
        <end position="67"/>
    </location>
</feature>
<dbReference type="SUPFAM" id="SSF103473">
    <property type="entry name" value="MFS general substrate transporter"/>
    <property type="match status" value="1"/>
</dbReference>
<dbReference type="Gene3D" id="1.20.1250.20">
    <property type="entry name" value="MFS general substrate transporter like domains"/>
    <property type="match status" value="1"/>
</dbReference>
<accession>A0AAV8WJW8</accession>
<dbReference type="Proteomes" id="UP001162156">
    <property type="component" value="Unassembled WGS sequence"/>
</dbReference>
<keyword evidence="3 6" id="KW-1133">Transmembrane helix</keyword>
<dbReference type="InterPro" id="IPR020846">
    <property type="entry name" value="MFS_dom"/>
</dbReference>
<dbReference type="PROSITE" id="PS50850">
    <property type="entry name" value="MFS"/>
    <property type="match status" value="1"/>
</dbReference>
<keyword evidence="5" id="KW-0325">Glycoprotein</keyword>
<protein>
    <recommendedName>
        <fullName evidence="8">Major facilitator superfamily (MFS) profile domain-containing protein</fullName>
    </recommendedName>
</protein>
<evidence type="ECO:0000256" key="2">
    <source>
        <dbReference type="ARBA" id="ARBA00022692"/>
    </source>
</evidence>
<dbReference type="PROSITE" id="PS00217">
    <property type="entry name" value="SUGAR_TRANSPORT_2"/>
    <property type="match status" value="1"/>
</dbReference>
<dbReference type="InterPro" id="IPR036259">
    <property type="entry name" value="MFS_trans_sf"/>
</dbReference>
<dbReference type="InterPro" id="IPR003663">
    <property type="entry name" value="Sugar/inositol_transpt"/>
</dbReference>
<evidence type="ECO:0000256" key="4">
    <source>
        <dbReference type="ARBA" id="ARBA00023136"/>
    </source>
</evidence>
<evidence type="ECO:0000256" key="5">
    <source>
        <dbReference type="ARBA" id="ARBA00023180"/>
    </source>
</evidence>
<dbReference type="PANTHER" id="PTHR48021:SF89">
    <property type="entry name" value="FI02132P-RELATED"/>
    <property type="match status" value="1"/>
</dbReference>
<dbReference type="Pfam" id="PF00083">
    <property type="entry name" value="Sugar_tr"/>
    <property type="match status" value="2"/>
</dbReference>